<dbReference type="Proteomes" id="UP000433945">
    <property type="component" value="Unassembled WGS sequence"/>
</dbReference>
<feature type="transmembrane region" description="Helical" evidence="1">
    <location>
        <begin position="6"/>
        <end position="28"/>
    </location>
</feature>
<proteinExistence type="predicted"/>
<keyword evidence="1" id="KW-0812">Transmembrane</keyword>
<comment type="caution">
    <text evidence="2">The sequence shown here is derived from an EMBL/GenBank/DDBJ whole genome shotgun (WGS) entry which is preliminary data.</text>
</comment>
<keyword evidence="1" id="KW-1133">Transmembrane helix</keyword>
<reference evidence="2 3" key="1">
    <citation type="submission" date="2019-12" db="EMBL/GenBank/DDBJ databases">
        <authorList>
            <person name="Sun J.-Q."/>
        </authorList>
    </citation>
    <scope>NUCLEOTIDE SEQUENCE [LARGE SCALE GENOMIC DNA]</scope>
    <source>
        <strain evidence="2 3">JCM 17928</strain>
    </source>
</reference>
<gene>
    <name evidence="2" type="ORF">GN157_02475</name>
</gene>
<evidence type="ECO:0000256" key="1">
    <source>
        <dbReference type="SAM" id="Phobius"/>
    </source>
</evidence>
<keyword evidence="1" id="KW-0472">Membrane</keyword>
<dbReference type="AlphaFoldDB" id="A0A6N8H7H8"/>
<dbReference type="EMBL" id="WOWP01000010">
    <property type="protein sequence ID" value="MUV02564.1"/>
    <property type="molecule type" value="Genomic_DNA"/>
</dbReference>
<organism evidence="2 3">
    <name type="scientific">Flavobacterium rakeshii</name>
    <dbReference type="NCBI Taxonomy" id="1038845"/>
    <lineage>
        <taxon>Bacteria</taxon>
        <taxon>Pseudomonadati</taxon>
        <taxon>Bacteroidota</taxon>
        <taxon>Flavobacteriia</taxon>
        <taxon>Flavobacteriales</taxon>
        <taxon>Flavobacteriaceae</taxon>
        <taxon>Flavobacterium</taxon>
    </lineage>
</organism>
<sequence>MTTVIIIIVILMLLIPFSGGAFFIYYVYKKSTEKKSEVFLAGENNDMIAKVNHMKSNLVKWNVSDLNKVSNNLSLNFTKGFSRKVTGYINTLDNKALIAFQRIDRGLRADGKIIAGSTEFSVSIEYENSLKKVYFNNEFIGEINSQLSISNSTGKLIGALTRSGYASKDPYKVIFNGVVIAEIFPSHELSPVVRNPLYRLGKKSYGIPHYEVTGHGTVHEVLKLIDIPDEEQKKWLTVIVIFEIVFYGFSF</sequence>
<dbReference type="OrthoDB" id="1440286at2"/>
<name>A0A6N8H7H8_9FLAO</name>
<evidence type="ECO:0000313" key="3">
    <source>
        <dbReference type="Proteomes" id="UP000433945"/>
    </source>
</evidence>
<evidence type="ECO:0000313" key="2">
    <source>
        <dbReference type="EMBL" id="MUV02564.1"/>
    </source>
</evidence>
<accession>A0A6N8H7H8</accession>
<keyword evidence="3" id="KW-1185">Reference proteome</keyword>
<protein>
    <submittedName>
        <fullName evidence="2">Uncharacterized protein</fullName>
    </submittedName>
</protein>
<dbReference type="RefSeq" id="WP_157481547.1">
    <property type="nucleotide sequence ID" value="NZ_WOWP01000010.1"/>
</dbReference>